<proteinExistence type="predicted"/>
<feature type="domain" description="Late nodulin" evidence="2">
    <location>
        <begin position="1"/>
        <end position="53"/>
    </location>
</feature>
<name>G7LDP2_MEDTR</name>
<reference evidence="3 6" key="1">
    <citation type="journal article" date="2011" name="Nature">
        <title>The Medicago genome provides insight into the evolution of rhizobial symbioses.</title>
        <authorList>
            <person name="Young N.D."/>
            <person name="Debelle F."/>
            <person name="Oldroyd G.E."/>
            <person name="Geurts R."/>
            <person name="Cannon S.B."/>
            <person name="Udvardi M.K."/>
            <person name="Benedito V.A."/>
            <person name="Mayer K.F."/>
            <person name="Gouzy J."/>
            <person name="Schoof H."/>
            <person name="Van de Peer Y."/>
            <person name="Proost S."/>
            <person name="Cook D.R."/>
            <person name="Meyers B.C."/>
            <person name="Spannagl M."/>
            <person name="Cheung F."/>
            <person name="De Mita S."/>
            <person name="Krishnakumar V."/>
            <person name="Gundlach H."/>
            <person name="Zhou S."/>
            <person name="Mudge J."/>
            <person name="Bharti A.K."/>
            <person name="Murray J.D."/>
            <person name="Naoumkina M.A."/>
            <person name="Rosen B."/>
            <person name="Silverstein K.A."/>
            <person name="Tang H."/>
            <person name="Rombauts S."/>
            <person name="Zhao P.X."/>
            <person name="Zhou P."/>
            <person name="Barbe V."/>
            <person name="Bardou P."/>
            <person name="Bechner M."/>
            <person name="Bellec A."/>
            <person name="Berger A."/>
            <person name="Berges H."/>
            <person name="Bidwell S."/>
            <person name="Bisseling T."/>
            <person name="Choisne N."/>
            <person name="Couloux A."/>
            <person name="Denny R."/>
            <person name="Deshpande S."/>
            <person name="Dai X."/>
            <person name="Doyle J.J."/>
            <person name="Dudez A.M."/>
            <person name="Farmer A.D."/>
            <person name="Fouteau S."/>
            <person name="Franken C."/>
            <person name="Gibelin C."/>
            <person name="Gish J."/>
            <person name="Goldstein S."/>
            <person name="Gonzalez A.J."/>
            <person name="Green P.J."/>
            <person name="Hallab A."/>
            <person name="Hartog M."/>
            <person name="Hua A."/>
            <person name="Humphray S.J."/>
            <person name="Jeong D.H."/>
            <person name="Jing Y."/>
            <person name="Jocker A."/>
            <person name="Kenton S.M."/>
            <person name="Kim D.J."/>
            <person name="Klee K."/>
            <person name="Lai H."/>
            <person name="Lang C."/>
            <person name="Lin S."/>
            <person name="Macmil S.L."/>
            <person name="Magdelenat G."/>
            <person name="Matthews L."/>
            <person name="McCorrison J."/>
            <person name="Monaghan E.L."/>
            <person name="Mun J.H."/>
            <person name="Najar F.Z."/>
            <person name="Nicholson C."/>
            <person name="Noirot C."/>
            <person name="O'Bleness M."/>
            <person name="Paule C.R."/>
            <person name="Poulain J."/>
            <person name="Prion F."/>
            <person name="Qin B."/>
            <person name="Qu C."/>
            <person name="Retzel E.F."/>
            <person name="Riddle C."/>
            <person name="Sallet E."/>
            <person name="Samain S."/>
            <person name="Samson N."/>
            <person name="Sanders I."/>
            <person name="Saurat O."/>
            <person name="Scarpelli C."/>
            <person name="Schiex T."/>
            <person name="Segurens B."/>
            <person name="Severin A.J."/>
            <person name="Sherrier D.J."/>
            <person name="Shi R."/>
            <person name="Sims S."/>
            <person name="Singer S.R."/>
            <person name="Sinharoy S."/>
            <person name="Sterck L."/>
            <person name="Viollet A."/>
            <person name="Wang B.B."/>
            <person name="Wang K."/>
            <person name="Wang M."/>
            <person name="Wang X."/>
            <person name="Warfsmann J."/>
            <person name="Weissenbach J."/>
            <person name="White D.D."/>
            <person name="White J.D."/>
            <person name="Wiley G.B."/>
            <person name="Wincker P."/>
            <person name="Xing Y."/>
            <person name="Yang L."/>
            <person name="Yao Z."/>
            <person name="Ying F."/>
            <person name="Zhai J."/>
            <person name="Zhou L."/>
            <person name="Zuber A."/>
            <person name="Denarie J."/>
            <person name="Dixon R.A."/>
            <person name="May G.D."/>
            <person name="Schwartz D.C."/>
            <person name="Rogers J."/>
            <person name="Quetier F."/>
            <person name="Town C.D."/>
            <person name="Roe B.A."/>
        </authorList>
    </citation>
    <scope>NUCLEOTIDE SEQUENCE [LARGE SCALE GENOMIC DNA]</scope>
    <source>
        <strain evidence="3">A17</strain>
        <strain evidence="5 6">cv. Jemalong A17</strain>
    </source>
</reference>
<evidence type="ECO:0000313" key="5">
    <source>
        <dbReference type="EnsemblPlants" id="AET02189"/>
    </source>
</evidence>
<dbReference type="EMBL" id="PSQE01000008">
    <property type="protein sequence ID" value="RHN40187.1"/>
    <property type="molecule type" value="Genomic_DNA"/>
</dbReference>
<gene>
    <name evidence="3" type="ordered locus">MTR_8g036850</name>
    <name evidence="4" type="ORF">MtrunA17_Chr8g0352061</name>
</gene>
<dbReference type="HOGENOM" id="CLU_181053_7_2_1"/>
<reference evidence="3 6" key="2">
    <citation type="journal article" date="2014" name="BMC Genomics">
        <title>An improved genome release (version Mt4.0) for the model legume Medicago truncatula.</title>
        <authorList>
            <person name="Tang H."/>
            <person name="Krishnakumar V."/>
            <person name="Bidwell S."/>
            <person name="Rosen B."/>
            <person name="Chan A."/>
            <person name="Zhou S."/>
            <person name="Gentzbittel L."/>
            <person name="Childs K.L."/>
            <person name="Yandell M."/>
            <person name="Gundlach H."/>
            <person name="Mayer K.F."/>
            <person name="Schwartz D.C."/>
            <person name="Town C.D."/>
        </authorList>
    </citation>
    <scope>GENOME REANNOTATION</scope>
    <source>
        <strain evidence="5 6">cv. Jemalong A17</strain>
    </source>
</reference>
<dbReference type="Proteomes" id="UP000002051">
    <property type="component" value="Chromosome 8"/>
</dbReference>
<evidence type="ECO:0000313" key="6">
    <source>
        <dbReference type="Proteomes" id="UP000002051"/>
    </source>
</evidence>
<accession>G7LDP2</accession>
<feature type="chain" id="PRO_5014574214" evidence="1">
    <location>
        <begin position="25"/>
        <end position="60"/>
    </location>
</feature>
<keyword evidence="1" id="KW-0732">Signal</keyword>
<dbReference type="EnsemblPlants" id="AET02189">
    <property type="protein sequence ID" value="AET02189"/>
    <property type="gene ID" value="MTR_8g036850"/>
</dbReference>
<reference evidence="5" key="3">
    <citation type="submission" date="2015-04" db="UniProtKB">
        <authorList>
            <consortium name="EnsemblPlants"/>
        </authorList>
    </citation>
    <scope>IDENTIFICATION</scope>
    <source>
        <strain evidence="5">cv. Jemalong A17</strain>
    </source>
</reference>
<dbReference type="InterPro" id="IPR009810">
    <property type="entry name" value="Nodulin_late_dom"/>
</dbReference>
<evidence type="ECO:0000313" key="7">
    <source>
        <dbReference type="Proteomes" id="UP000265566"/>
    </source>
</evidence>
<dbReference type="Proteomes" id="UP000265566">
    <property type="component" value="Chromosome 8"/>
</dbReference>
<dbReference type="GO" id="GO:0046872">
    <property type="term" value="F:metal ion binding"/>
    <property type="evidence" value="ECO:0007669"/>
    <property type="project" value="InterPro"/>
</dbReference>
<sequence>MTEIRKFFYMLIHVFFLFIVRKYGSECISDTDCNVLYPMYINRRLRCIQGICHTTTARRR</sequence>
<evidence type="ECO:0000259" key="2">
    <source>
        <dbReference type="Pfam" id="PF07127"/>
    </source>
</evidence>
<dbReference type="EMBL" id="CM001224">
    <property type="protein sequence ID" value="AET02189.1"/>
    <property type="molecule type" value="Genomic_DNA"/>
</dbReference>
<keyword evidence="6" id="KW-1185">Reference proteome</keyword>
<evidence type="ECO:0000313" key="4">
    <source>
        <dbReference type="EMBL" id="RHN40187.1"/>
    </source>
</evidence>
<dbReference type="Pfam" id="PF07127">
    <property type="entry name" value="Nodulin_late"/>
    <property type="match status" value="1"/>
</dbReference>
<evidence type="ECO:0000313" key="3">
    <source>
        <dbReference type="EMBL" id="AET02189.1"/>
    </source>
</evidence>
<dbReference type="PaxDb" id="3880-AET02189"/>
<feature type="signal peptide" evidence="1">
    <location>
        <begin position="1"/>
        <end position="24"/>
    </location>
</feature>
<dbReference type="AlphaFoldDB" id="G7LDP2"/>
<reference evidence="7" key="4">
    <citation type="journal article" date="2018" name="Nat. Plants">
        <title>Whole-genome landscape of Medicago truncatula symbiotic genes.</title>
        <authorList>
            <person name="Pecrix Y."/>
            <person name="Staton S.E."/>
            <person name="Sallet E."/>
            <person name="Lelandais-Briere C."/>
            <person name="Moreau S."/>
            <person name="Carrere S."/>
            <person name="Blein T."/>
            <person name="Jardinaud M.F."/>
            <person name="Latrasse D."/>
            <person name="Zouine M."/>
            <person name="Zahm M."/>
            <person name="Kreplak J."/>
            <person name="Mayjonade B."/>
            <person name="Satge C."/>
            <person name="Perez M."/>
            <person name="Cauet S."/>
            <person name="Marande W."/>
            <person name="Chantry-Darmon C."/>
            <person name="Lopez-Roques C."/>
            <person name="Bouchez O."/>
            <person name="Berard A."/>
            <person name="Debelle F."/>
            <person name="Munos S."/>
            <person name="Bendahmane A."/>
            <person name="Berges H."/>
            <person name="Niebel A."/>
            <person name="Buitink J."/>
            <person name="Frugier F."/>
            <person name="Benhamed M."/>
            <person name="Crespi M."/>
            <person name="Gouzy J."/>
            <person name="Gamas P."/>
        </authorList>
    </citation>
    <scope>NUCLEOTIDE SEQUENCE [LARGE SCALE GENOMIC DNA]</scope>
    <source>
        <strain evidence="7">cv. Jemalong A17</strain>
    </source>
</reference>
<protein>
    <submittedName>
        <fullName evidence="3">Nodule Cysteine-Rich (NCR) secreted peptide</fullName>
    </submittedName>
    <submittedName>
        <fullName evidence="4">Putative Late nodulin</fullName>
    </submittedName>
</protein>
<organism evidence="3 6">
    <name type="scientific">Medicago truncatula</name>
    <name type="common">Barrel medic</name>
    <name type="synonym">Medicago tribuloides</name>
    <dbReference type="NCBI Taxonomy" id="3880"/>
    <lineage>
        <taxon>Eukaryota</taxon>
        <taxon>Viridiplantae</taxon>
        <taxon>Streptophyta</taxon>
        <taxon>Embryophyta</taxon>
        <taxon>Tracheophyta</taxon>
        <taxon>Spermatophyta</taxon>
        <taxon>Magnoliopsida</taxon>
        <taxon>eudicotyledons</taxon>
        <taxon>Gunneridae</taxon>
        <taxon>Pentapetalae</taxon>
        <taxon>rosids</taxon>
        <taxon>fabids</taxon>
        <taxon>Fabales</taxon>
        <taxon>Fabaceae</taxon>
        <taxon>Papilionoideae</taxon>
        <taxon>50 kb inversion clade</taxon>
        <taxon>NPAAA clade</taxon>
        <taxon>Hologalegina</taxon>
        <taxon>IRL clade</taxon>
        <taxon>Trifolieae</taxon>
        <taxon>Medicago</taxon>
    </lineage>
</organism>
<dbReference type="Gramene" id="rna46306">
    <property type="protein sequence ID" value="RHN40187.1"/>
    <property type="gene ID" value="gene46306"/>
</dbReference>
<evidence type="ECO:0000256" key="1">
    <source>
        <dbReference type="SAM" id="SignalP"/>
    </source>
</evidence>
<reference evidence="4" key="5">
    <citation type="journal article" date="2018" name="Nat. Plants">
        <title>Whole-genome landscape of Medicago truncatula symbiotic genes.</title>
        <authorList>
            <person name="Pecrix Y."/>
            <person name="Gamas P."/>
            <person name="Carrere S."/>
        </authorList>
    </citation>
    <scope>NUCLEOTIDE SEQUENCE</scope>
    <source>
        <tissue evidence="4">Leaves</tissue>
    </source>
</reference>